<comment type="caution">
    <text evidence="1">The sequence shown here is derived from an EMBL/GenBank/DDBJ whole genome shotgun (WGS) entry which is preliminary data.</text>
</comment>
<name>A0ACC0A4F3_CATRO</name>
<organism evidence="1 2">
    <name type="scientific">Catharanthus roseus</name>
    <name type="common">Madagascar periwinkle</name>
    <name type="synonym">Vinca rosea</name>
    <dbReference type="NCBI Taxonomy" id="4058"/>
    <lineage>
        <taxon>Eukaryota</taxon>
        <taxon>Viridiplantae</taxon>
        <taxon>Streptophyta</taxon>
        <taxon>Embryophyta</taxon>
        <taxon>Tracheophyta</taxon>
        <taxon>Spermatophyta</taxon>
        <taxon>Magnoliopsida</taxon>
        <taxon>eudicotyledons</taxon>
        <taxon>Gunneridae</taxon>
        <taxon>Pentapetalae</taxon>
        <taxon>asterids</taxon>
        <taxon>lamiids</taxon>
        <taxon>Gentianales</taxon>
        <taxon>Apocynaceae</taxon>
        <taxon>Rauvolfioideae</taxon>
        <taxon>Vinceae</taxon>
        <taxon>Catharanthinae</taxon>
        <taxon>Catharanthus</taxon>
    </lineage>
</organism>
<accession>A0ACC0A4F3</accession>
<protein>
    <submittedName>
        <fullName evidence="1">Uncharacterized protein</fullName>
    </submittedName>
</protein>
<reference evidence="2" key="1">
    <citation type="journal article" date="2023" name="Nat. Plants">
        <title>Single-cell RNA sequencing provides a high-resolution roadmap for understanding the multicellular compartmentation of specialized metabolism.</title>
        <authorList>
            <person name="Sun S."/>
            <person name="Shen X."/>
            <person name="Li Y."/>
            <person name="Li Y."/>
            <person name="Wang S."/>
            <person name="Li R."/>
            <person name="Zhang H."/>
            <person name="Shen G."/>
            <person name="Guo B."/>
            <person name="Wei J."/>
            <person name="Xu J."/>
            <person name="St-Pierre B."/>
            <person name="Chen S."/>
            <person name="Sun C."/>
        </authorList>
    </citation>
    <scope>NUCLEOTIDE SEQUENCE [LARGE SCALE GENOMIC DNA]</scope>
</reference>
<dbReference type="EMBL" id="CM044707">
    <property type="protein sequence ID" value="KAI5655795.1"/>
    <property type="molecule type" value="Genomic_DNA"/>
</dbReference>
<proteinExistence type="predicted"/>
<gene>
    <name evidence="1" type="ORF">M9H77_32982</name>
</gene>
<evidence type="ECO:0000313" key="2">
    <source>
        <dbReference type="Proteomes" id="UP001060085"/>
    </source>
</evidence>
<evidence type="ECO:0000313" key="1">
    <source>
        <dbReference type="EMBL" id="KAI5655795.1"/>
    </source>
</evidence>
<keyword evidence="2" id="KW-1185">Reference proteome</keyword>
<sequence length="456" mass="50480">MSTATAVVPVAGEALEKPPRKFPPPCWTQEETLALIDAYRERWYALRRGYLRTADWDAVAAAVTNRCPDASPAKTSAQCRHKMEKLRQRYRAEKQRSLAFPTGRFFSTWFFFENMDAMENGTSVSAVKSNQGEPDNRESSGNGFRLKSLIDQNVVKLKLKPKNATKFDVGLSPNFAIDAGRGKNSSKTIDGKANSDFGSTALNEYSPYLDLGSDKEEDEMEFEGGLQPKNQVGGLSVPTTGFRGKNFSKVFGDIRNDFQLGSVGSKGFDANNLFHAKPLGDPLGDESLLPPRYRAKKLGKIDGRISRALNSVEEQSNANGANSGLWGRVASDRNSLPLGGRGKYGANLDAGLDFRGLNGFSIPFDLGVEKKGEGGGGVKRERDPIDEMVSSIKMLGEGFMKMEKMKMEMAMEIEKNRMEMEMKRNELILDSQRQILDAFIKGVFEAKNKKMKLTDE</sequence>
<dbReference type="Proteomes" id="UP001060085">
    <property type="component" value="Linkage Group LG07"/>
</dbReference>